<dbReference type="PROSITE" id="PS50879">
    <property type="entry name" value="RNASE_H_1"/>
    <property type="match status" value="1"/>
</dbReference>
<reference evidence="3 4" key="1">
    <citation type="journal article" date="2019" name="Sci. Rep.">
        <title>Orb-weaving spider Araneus ventricosus genome elucidates the spidroin gene catalogue.</title>
        <authorList>
            <person name="Kono N."/>
            <person name="Nakamura H."/>
            <person name="Ohtoshi R."/>
            <person name="Moran D.A.P."/>
            <person name="Shinohara A."/>
            <person name="Yoshida Y."/>
            <person name="Fujiwara M."/>
            <person name="Mori M."/>
            <person name="Tomita M."/>
            <person name="Arakawa K."/>
        </authorList>
    </citation>
    <scope>NUCLEOTIDE SEQUENCE [LARGE SCALE GENOMIC DNA]</scope>
</reference>
<dbReference type="InterPro" id="IPR012337">
    <property type="entry name" value="RNaseH-like_sf"/>
</dbReference>
<dbReference type="EMBL" id="BGPR01000950">
    <property type="protein sequence ID" value="GBM41070.1"/>
    <property type="molecule type" value="Genomic_DNA"/>
</dbReference>
<dbReference type="Proteomes" id="UP000499080">
    <property type="component" value="Unassembled WGS sequence"/>
</dbReference>
<comment type="caution">
    <text evidence="3">The sequence shown here is derived from an EMBL/GenBank/DDBJ whole genome shotgun (WGS) entry which is preliminary data.</text>
</comment>
<dbReference type="Pfam" id="PF00075">
    <property type="entry name" value="RNase_H"/>
    <property type="match status" value="1"/>
</dbReference>
<dbReference type="GO" id="GO:0004523">
    <property type="term" value="F:RNA-DNA hybrid ribonuclease activity"/>
    <property type="evidence" value="ECO:0007669"/>
    <property type="project" value="InterPro"/>
</dbReference>
<dbReference type="InterPro" id="IPR002156">
    <property type="entry name" value="RNaseH_domain"/>
</dbReference>
<evidence type="ECO:0000313" key="4">
    <source>
        <dbReference type="Proteomes" id="UP000499080"/>
    </source>
</evidence>
<name>A0A4Y2FHK7_ARAVE</name>
<protein>
    <recommendedName>
        <fullName evidence="2">RNase H type-1 domain-containing protein</fullName>
    </recommendedName>
</protein>
<gene>
    <name evidence="3" type="ORF">AVEN_180970_1</name>
</gene>
<proteinExistence type="predicted"/>
<organism evidence="3 4">
    <name type="scientific">Araneus ventricosus</name>
    <name type="common">Orbweaver spider</name>
    <name type="synonym">Epeira ventricosa</name>
    <dbReference type="NCBI Taxonomy" id="182803"/>
    <lineage>
        <taxon>Eukaryota</taxon>
        <taxon>Metazoa</taxon>
        <taxon>Ecdysozoa</taxon>
        <taxon>Arthropoda</taxon>
        <taxon>Chelicerata</taxon>
        <taxon>Arachnida</taxon>
        <taxon>Araneae</taxon>
        <taxon>Araneomorphae</taxon>
        <taxon>Entelegynae</taxon>
        <taxon>Araneoidea</taxon>
        <taxon>Araneidae</taxon>
        <taxon>Araneus</taxon>
    </lineage>
</organism>
<sequence>MKGASKSDKDKGGMDGDEKSISSASGENGKFSKWNSTVLNKKPTFKINNYSIKISDSLKILGIVLDNKFTLSAHILILYDKTLFLTRNFNRIIKTGWSPNKNLLKAWYLNVIEKALLYGPSVWDGALTKLQIDRLHSIQRIFLLKFARAYRTTYTSVLNALSGIAPLHVVPEAEYIKFQVWARHSNDYNNIIVYTDGTSIYNETGFAVCILQNNINIQNHLYKFRNYNSVFQSYFQSELTAIHSAASWAAEKNTTINIYTDSLSSIAALKSASARSGSLNNIKQDLSYLKHLVEVSWFKALIGIQGNELTDQQAKLATTTGVGKYIPAPRSYVK</sequence>
<dbReference type="SUPFAM" id="SSF53098">
    <property type="entry name" value="Ribonuclease H-like"/>
    <property type="match status" value="1"/>
</dbReference>
<evidence type="ECO:0000313" key="3">
    <source>
        <dbReference type="EMBL" id="GBM41070.1"/>
    </source>
</evidence>
<dbReference type="Gene3D" id="3.30.420.10">
    <property type="entry name" value="Ribonuclease H-like superfamily/Ribonuclease H"/>
    <property type="match status" value="1"/>
</dbReference>
<dbReference type="GO" id="GO:0003676">
    <property type="term" value="F:nucleic acid binding"/>
    <property type="evidence" value="ECO:0007669"/>
    <property type="project" value="InterPro"/>
</dbReference>
<feature type="compositionally biased region" description="Basic and acidic residues" evidence="1">
    <location>
        <begin position="1"/>
        <end position="20"/>
    </location>
</feature>
<feature type="region of interest" description="Disordered" evidence="1">
    <location>
        <begin position="1"/>
        <end position="27"/>
    </location>
</feature>
<dbReference type="CDD" id="cd09276">
    <property type="entry name" value="Rnase_HI_RT_non_LTR"/>
    <property type="match status" value="1"/>
</dbReference>
<evidence type="ECO:0000256" key="1">
    <source>
        <dbReference type="SAM" id="MobiDB-lite"/>
    </source>
</evidence>
<keyword evidence="4" id="KW-1185">Reference proteome</keyword>
<evidence type="ECO:0000259" key="2">
    <source>
        <dbReference type="PROSITE" id="PS50879"/>
    </source>
</evidence>
<feature type="domain" description="RNase H type-1" evidence="2">
    <location>
        <begin position="187"/>
        <end position="319"/>
    </location>
</feature>
<dbReference type="AlphaFoldDB" id="A0A4Y2FHK7"/>
<accession>A0A4Y2FHK7</accession>
<dbReference type="InterPro" id="IPR036397">
    <property type="entry name" value="RNaseH_sf"/>
</dbReference>